<keyword evidence="4" id="KW-0804">Transcription</keyword>
<evidence type="ECO:0000256" key="2">
    <source>
        <dbReference type="ARBA" id="ARBA00022969"/>
    </source>
</evidence>
<comment type="caution">
    <text evidence="8">The sequence shown here is derived from an EMBL/GenBank/DDBJ whole genome shotgun (WGS) entry which is preliminary data.</text>
</comment>
<name>A0A438MZV7_EXOME</name>
<dbReference type="InterPro" id="IPR021740">
    <property type="entry name" value="Velvet"/>
</dbReference>
<dbReference type="EMBL" id="NAJM01000033">
    <property type="protein sequence ID" value="RVX68975.1"/>
    <property type="molecule type" value="Genomic_DNA"/>
</dbReference>
<dbReference type="InterPro" id="IPR038491">
    <property type="entry name" value="Velvet_dom_sf"/>
</dbReference>
<evidence type="ECO:0000259" key="7">
    <source>
        <dbReference type="PROSITE" id="PS51821"/>
    </source>
</evidence>
<evidence type="ECO:0000256" key="5">
    <source>
        <dbReference type="ARBA" id="ARBA00023242"/>
    </source>
</evidence>
<dbReference type="OrthoDB" id="3056235at2759"/>
<evidence type="ECO:0000256" key="1">
    <source>
        <dbReference type="ARBA" id="ARBA00004123"/>
    </source>
</evidence>
<dbReference type="Gene3D" id="2.60.40.3960">
    <property type="entry name" value="Velvet domain"/>
    <property type="match status" value="1"/>
</dbReference>
<keyword evidence="5" id="KW-0539">Nucleus</keyword>
<dbReference type="Pfam" id="PF11754">
    <property type="entry name" value="Velvet"/>
    <property type="match status" value="1"/>
</dbReference>
<dbReference type="GO" id="GO:0030435">
    <property type="term" value="P:sporulation resulting in formation of a cellular spore"/>
    <property type="evidence" value="ECO:0007669"/>
    <property type="project" value="UniProtKB-KW"/>
</dbReference>
<dbReference type="Proteomes" id="UP000288859">
    <property type="component" value="Unassembled WGS sequence"/>
</dbReference>
<protein>
    <recommendedName>
        <fullName evidence="7">Velvet domain-containing protein</fullName>
    </recommendedName>
</protein>
<evidence type="ECO:0000313" key="9">
    <source>
        <dbReference type="Proteomes" id="UP000288859"/>
    </source>
</evidence>
<feature type="domain" description="Velvet" evidence="7">
    <location>
        <begin position="1"/>
        <end position="156"/>
    </location>
</feature>
<dbReference type="GO" id="GO:0005634">
    <property type="term" value="C:nucleus"/>
    <property type="evidence" value="ECO:0007669"/>
    <property type="project" value="UniProtKB-SubCell"/>
</dbReference>
<keyword evidence="2" id="KW-0749">Sporulation</keyword>
<organism evidence="8 9">
    <name type="scientific">Exophiala mesophila</name>
    <name type="common">Black yeast-like fungus</name>
    <dbReference type="NCBI Taxonomy" id="212818"/>
    <lineage>
        <taxon>Eukaryota</taxon>
        <taxon>Fungi</taxon>
        <taxon>Dikarya</taxon>
        <taxon>Ascomycota</taxon>
        <taxon>Pezizomycotina</taxon>
        <taxon>Eurotiomycetes</taxon>
        <taxon>Chaetothyriomycetidae</taxon>
        <taxon>Chaetothyriales</taxon>
        <taxon>Herpotrichiellaceae</taxon>
        <taxon>Exophiala</taxon>
    </lineage>
</organism>
<sequence>MRRLIGPPVILQLVGYETTPEVDWIVDCELLKQPRGDNVTIMRSKSDIGIDKVEHILLGRRTINAIRIPTDPDPLSTIHSPTGYTFFIFHELGVRYEGKYRLRFSLMNPKEPNQNFIRTVESDVFEVFSWREAPGRTVQSALTAGLRVQGLLLPRKNGSPKDEVEDGIDLAVA</sequence>
<accession>A0A438MZV7</accession>
<evidence type="ECO:0000256" key="3">
    <source>
        <dbReference type="ARBA" id="ARBA00023015"/>
    </source>
</evidence>
<comment type="similarity">
    <text evidence="6">Belongs to the velvet family. VelB subfamily.</text>
</comment>
<evidence type="ECO:0000256" key="4">
    <source>
        <dbReference type="ARBA" id="ARBA00023163"/>
    </source>
</evidence>
<dbReference type="InterPro" id="IPR037525">
    <property type="entry name" value="Velvet_dom"/>
</dbReference>
<reference evidence="8 9" key="1">
    <citation type="submission" date="2017-03" db="EMBL/GenBank/DDBJ databases">
        <title>Genomes of endolithic fungi from Antarctica.</title>
        <authorList>
            <person name="Coleine C."/>
            <person name="Masonjones S."/>
            <person name="Stajich J.E."/>
        </authorList>
    </citation>
    <scope>NUCLEOTIDE SEQUENCE [LARGE SCALE GENOMIC DNA]</scope>
    <source>
        <strain evidence="8 9">CCFEE 6314</strain>
    </source>
</reference>
<comment type="subcellular location">
    <subcellularLocation>
        <location evidence="1">Nucleus</location>
    </subcellularLocation>
</comment>
<dbReference type="AlphaFoldDB" id="A0A438MZV7"/>
<dbReference type="PROSITE" id="PS51821">
    <property type="entry name" value="VELVET"/>
    <property type="match status" value="1"/>
</dbReference>
<gene>
    <name evidence="8" type="ORF">B0A52_08042</name>
</gene>
<dbReference type="PANTHER" id="PTHR33572">
    <property type="entry name" value="SPORE DEVELOPMENT REGULATOR VOSA"/>
    <property type="match status" value="1"/>
</dbReference>
<dbReference type="PANTHER" id="PTHR33572:SF3">
    <property type="entry name" value="VELVET COMPLEX SUBUNIT B"/>
    <property type="match status" value="1"/>
</dbReference>
<evidence type="ECO:0000256" key="6">
    <source>
        <dbReference type="ARBA" id="ARBA00038045"/>
    </source>
</evidence>
<evidence type="ECO:0000313" key="8">
    <source>
        <dbReference type="EMBL" id="RVX68975.1"/>
    </source>
</evidence>
<proteinExistence type="inferred from homology"/>
<keyword evidence="3" id="KW-0805">Transcription regulation</keyword>